<evidence type="ECO:0000256" key="1">
    <source>
        <dbReference type="ARBA" id="ARBA00006174"/>
    </source>
</evidence>
<gene>
    <name evidence="4" type="ORF">SAMN02745194_00842</name>
</gene>
<protein>
    <submittedName>
        <fullName evidence="4">2-methylcitrate dehydratase PrpD</fullName>
    </submittedName>
</protein>
<dbReference type="InterPro" id="IPR042188">
    <property type="entry name" value="MmgE/PrpD_sf_2"/>
</dbReference>
<dbReference type="STRING" id="198092.SAMN02745194_00842"/>
<evidence type="ECO:0000259" key="3">
    <source>
        <dbReference type="Pfam" id="PF19305"/>
    </source>
</evidence>
<accession>A0A1M6D745</accession>
<sequence length="469" mass="49507">MNDAAGTLTQRVASFAAGLTFEAIPPELVAKAKLHLLDLIGCGLAGADSTLSYQALAYLAAEHRGGLCPVLGTARRHGPAAAAFANSVAMNALDFDDGFEVDGRGMGHPGASLIAAAFSAPFLRATEGAAFLTALVAAYEINGRLIHAIQPSFERFRQVYGVCQHQGVGSAIAYGLLMGLDAVALENAVGLAATLSPLPSLRKYNWESRPLVSFKDFNAPAAEAGIRAVQMHAAGMTGSRDVLGGETGLWRMLGSDRFNPALLVEGLGSEWRMWNASLKPFPTCRWMHTALEGFADILRAEALAPEEIGRVTLYTSAGLARDFMQAAPETMVDAQFSFPFACAALAHGIAPAAQWYRAETMARPDLAAFARRVVAEVDPAIDAMMSGPLRRPAGRVSVEARGRVFASPLIAFPLGTRERPIGAEAVRRKFMENAAPVLGPGAAEALAEQLLGLERQADLARLLGGLALA</sequence>
<dbReference type="PANTHER" id="PTHR16943">
    <property type="entry name" value="2-METHYLCITRATE DEHYDRATASE-RELATED"/>
    <property type="match status" value="1"/>
</dbReference>
<name>A0A1M6D745_9PROT</name>
<proteinExistence type="inferred from homology"/>
<dbReference type="AlphaFoldDB" id="A0A1M6D745"/>
<keyword evidence="5" id="KW-1185">Reference proteome</keyword>
<dbReference type="Gene3D" id="3.30.1330.120">
    <property type="entry name" value="2-methylcitrate dehydratase PrpD"/>
    <property type="match status" value="1"/>
</dbReference>
<evidence type="ECO:0000313" key="4">
    <source>
        <dbReference type="EMBL" id="SHI69056.1"/>
    </source>
</evidence>
<dbReference type="InterPro" id="IPR042183">
    <property type="entry name" value="MmgE/PrpD_sf_1"/>
</dbReference>
<dbReference type="EMBL" id="FQZF01000004">
    <property type="protein sequence ID" value="SHI69056.1"/>
    <property type="molecule type" value="Genomic_DNA"/>
</dbReference>
<evidence type="ECO:0000259" key="2">
    <source>
        <dbReference type="Pfam" id="PF03972"/>
    </source>
</evidence>
<organism evidence="4 5">
    <name type="scientific">Muricoccus roseus</name>
    <dbReference type="NCBI Taxonomy" id="198092"/>
    <lineage>
        <taxon>Bacteria</taxon>
        <taxon>Pseudomonadati</taxon>
        <taxon>Pseudomonadota</taxon>
        <taxon>Alphaproteobacteria</taxon>
        <taxon>Acetobacterales</taxon>
        <taxon>Roseomonadaceae</taxon>
        <taxon>Muricoccus</taxon>
    </lineage>
</organism>
<dbReference type="InterPro" id="IPR005656">
    <property type="entry name" value="MmgE_PrpD"/>
</dbReference>
<dbReference type="Pfam" id="PF19305">
    <property type="entry name" value="MmgE_PrpD_C"/>
    <property type="match status" value="1"/>
</dbReference>
<feature type="domain" description="MmgE/PrpD N-terminal" evidence="2">
    <location>
        <begin position="11"/>
        <end position="256"/>
    </location>
</feature>
<dbReference type="Proteomes" id="UP000184387">
    <property type="component" value="Unassembled WGS sequence"/>
</dbReference>
<feature type="domain" description="MmgE/PrpD C-terminal" evidence="3">
    <location>
        <begin position="281"/>
        <end position="447"/>
    </location>
</feature>
<dbReference type="SUPFAM" id="SSF103378">
    <property type="entry name" value="2-methylcitrate dehydratase PrpD"/>
    <property type="match status" value="1"/>
</dbReference>
<dbReference type="Pfam" id="PF03972">
    <property type="entry name" value="MmgE_PrpD_N"/>
    <property type="match status" value="1"/>
</dbReference>
<dbReference type="RefSeq" id="WP_217659567.1">
    <property type="nucleotide sequence ID" value="NZ_FQZF01000004.1"/>
</dbReference>
<dbReference type="InterPro" id="IPR036148">
    <property type="entry name" value="MmgE/PrpD_sf"/>
</dbReference>
<dbReference type="Gene3D" id="1.10.4100.10">
    <property type="entry name" value="2-methylcitrate dehydratase PrpD"/>
    <property type="match status" value="1"/>
</dbReference>
<dbReference type="InterPro" id="IPR045337">
    <property type="entry name" value="MmgE_PrpD_C"/>
</dbReference>
<dbReference type="InterPro" id="IPR045336">
    <property type="entry name" value="MmgE_PrpD_N"/>
</dbReference>
<dbReference type="PANTHER" id="PTHR16943:SF8">
    <property type="entry name" value="2-METHYLCITRATE DEHYDRATASE"/>
    <property type="match status" value="1"/>
</dbReference>
<comment type="similarity">
    <text evidence="1">Belongs to the PrpD family.</text>
</comment>
<dbReference type="GO" id="GO:0016829">
    <property type="term" value="F:lyase activity"/>
    <property type="evidence" value="ECO:0007669"/>
    <property type="project" value="InterPro"/>
</dbReference>
<reference evidence="4 5" key="1">
    <citation type="submission" date="2016-11" db="EMBL/GenBank/DDBJ databases">
        <authorList>
            <person name="Jaros S."/>
            <person name="Januszkiewicz K."/>
            <person name="Wedrychowicz H."/>
        </authorList>
    </citation>
    <scope>NUCLEOTIDE SEQUENCE [LARGE SCALE GENOMIC DNA]</scope>
    <source>
        <strain evidence="4 5">DSM 14916</strain>
    </source>
</reference>
<evidence type="ECO:0000313" key="5">
    <source>
        <dbReference type="Proteomes" id="UP000184387"/>
    </source>
</evidence>